<name>A0A915LAP3_ROMCU</name>
<dbReference type="WBParaSite" id="nRc.2.0.1.t47438-RA">
    <property type="protein sequence ID" value="nRc.2.0.1.t47438-RA"/>
    <property type="gene ID" value="nRc.2.0.1.g47438"/>
</dbReference>
<dbReference type="AlphaFoldDB" id="A0A915LAP3"/>
<organism evidence="1 2">
    <name type="scientific">Romanomermis culicivorax</name>
    <name type="common">Nematode worm</name>
    <dbReference type="NCBI Taxonomy" id="13658"/>
    <lineage>
        <taxon>Eukaryota</taxon>
        <taxon>Metazoa</taxon>
        <taxon>Ecdysozoa</taxon>
        <taxon>Nematoda</taxon>
        <taxon>Enoplea</taxon>
        <taxon>Dorylaimia</taxon>
        <taxon>Mermithida</taxon>
        <taxon>Mermithoidea</taxon>
        <taxon>Mermithidae</taxon>
        <taxon>Romanomermis</taxon>
    </lineage>
</organism>
<dbReference type="Proteomes" id="UP000887565">
    <property type="component" value="Unplaced"/>
</dbReference>
<proteinExistence type="predicted"/>
<evidence type="ECO:0000313" key="1">
    <source>
        <dbReference type="Proteomes" id="UP000887565"/>
    </source>
</evidence>
<reference evidence="2" key="1">
    <citation type="submission" date="2022-11" db="UniProtKB">
        <authorList>
            <consortium name="WormBaseParasite"/>
        </authorList>
    </citation>
    <scope>IDENTIFICATION</scope>
</reference>
<evidence type="ECO:0000313" key="2">
    <source>
        <dbReference type="WBParaSite" id="nRc.2.0.1.t47438-RA"/>
    </source>
</evidence>
<protein>
    <submittedName>
        <fullName evidence="2">Uncharacterized protein</fullName>
    </submittedName>
</protein>
<sequence>MVKVELVRKSMQSTTVILNESNETSYIGTYSTPVKIGPPNTKHHQLFFADVYRFYSWIVKTREEMMQ</sequence>
<keyword evidence="1" id="KW-1185">Reference proteome</keyword>
<accession>A0A915LAP3</accession>